<dbReference type="HOGENOM" id="CLU_076567_0_0_7"/>
<dbReference type="PATRIC" id="fig|1244531.5.peg.943"/>
<evidence type="ECO:0000313" key="4">
    <source>
        <dbReference type="Proteomes" id="UP000028486"/>
    </source>
</evidence>
<dbReference type="Pfam" id="PF15436">
    <property type="entry name" value="PGBA_N"/>
    <property type="match status" value="1"/>
</dbReference>
<evidence type="ECO:0000259" key="2">
    <source>
        <dbReference type="Pfam" id="PF15436"/>
    </source>
</evidence>
<evidence type="ECO:0000313" key="3">
    <source>
        <dbReference type="EMBL" id="AII14781.1"/>
    </source>
</evidence>
<reference evidence="4" key="1">
    <citation type="journal article" date="2014" name="Genome Announc.">
        <title>Complete Genome Sequence of Campylobacter iguaniorum Strain 1485ET, Isolated from a Bearded Dragon (Pogona vitticeps).</title>
        <authorList>
            <person name="Gilbert M.J."/>
            <person name="Miller W.G."/>
            <person name="Yee E."/>
            <person name="Kik M."/>
            <person name="Wagenaar J.A."/>
            <person name="Duim B."/>
        </authorList>
    </citation>
    <scope>NUCLEOTIDE SEQUENCE [LARGE SCALE GENOMIC DNA]</scope>
    <source>
        <strain evidence="4">1485E</strain>
    </source>
</reference>
<dbReference type="Proteomes" id="UP000028486">
    <property type="component" value="Chromosome"/>
</dbReference>
<dbReference type="EMBL" id="CP009043">
    <property type="protein sequence ID" value="AII14781.1"/>
    <property type="molecule type" value="Genomic_DNA"/>
</dbReference>
<feature type="signal peptide" evidence="1">
    <location>
        <begin position="1"/>
        <end position="17"/>
    </location>
</feature>
<proteinExistence type="predicted"/>
<protein>
    <recommendedName>
        <fullName evidence="2">Plasminogen-binding protein PgbA N-terminal domain-containing protein</fullName>
    </recommendedName>
</protein>
<name>A0A076F9Z0_9BACT</name>
<accession>A0A076F9Z0</accession>
<dbReference type="KEGG" id="caj:CIG1485E_0943"/>
<keyword evidence="4" id="KW-1185">Reference proteome</keyword>
<organism evidence="3 4">
    <name type="scientific">Campylobacter iguaniorum</name>
    <dbReference type="NCBI Taxonomy" id="1244531"/>
    <lineage>
        <taxon>Bacteria</taxon>
        <taxon>Pseudomonadati</taxon>
        <taxon>Campylobacterota</taxon>
        <taxon>Epsilonproteobacteria</taxon>
        <taxon>Campylobacterales</taxon>
        <taxon>Campylobacteraceae</taxon>
        <taxon>Campylobacter</taxon>
    </lineage>
</organism>
<keyword evidence="1" id="KW-0732">Signal</keyword>
<dbReference type="STRING" id="1244531.CIG2463D_0943"/>
<dbReference type="AlphaFoldDB" id="A0A076F9Z0"/>
<feature type="domain" description="Plasminogen-binding protein PgbA N-terminal" evidence="2">
    <location>
        <begin position="34"/>
        <end position="237"/>
    </location>
</feature>
<dbReference type="OrthoDB" id="5372482at2"/>
<feature type="chain" id="PRO_5009743383" description="Plasminogen-binding protein PgbA N-terminal domain-containing protein" evidence="1">
    <location>
        <begin position="18"/>
        <end position="240"/>
    </location>
</feature>
<dbReference type="RefSeq" id="WP_038454274.1">
    <property type="nucleotide sequence ID" value="NZ_CP009043.1"/>
</dbReference>
<evidence type="ECO:0000256" key="1">
    <source>
        <dbReference type="SAM" id="SignalP"/>
    </source>
</evidence>
<sequence>MKKVVILFLMLCSFAFGAEFDMKTTYSLLLNTTDDGFGEITDSKDIIVGSSGIVMHKFSDGSKSIIARAVVTEKKAGFAKVRFELFDSLKQPALPIPKILPENGDEIVLNYLYDRALIVAPNEEVFKEITNHFKNITFVHPDMMGSYLSYEYKPNPSKNDFRLMCAQNAAGVIFIALDGEAVFADCGSFNVLKKFKSKDISYYQLPFYTRITDIDTVFWKLDSAKIGNYNKYYKRLLGDK</sequence>
<dbReference type="eggNOG" id="COG2863">
    <property type="taxonomic scope" value="Bacteria"/>
</dbReference>
<dbReference type="InterPro" id="IPR029276">
    <property type="entry name" value="PgbA_N"/>
</dbReference>
<gene>
    <name evidence="3" type="ORF">CIG1485E_0943</name>
</gene>